<dbReference type="AlphaFoldDB" id="A0A8J2J1R3"/>
<dbReference type="NCBIfam" id="NF040586">
    <property type="entry name" value="FxSxx_TPR"/>
    <property type="match status" value="1"/>
</dbReference>
<reference evidence="2" key="1">
    <citation type="submission" date="2021-05" db="EMBL/GenBank/DDBJ databases">
        <authorList>
            <person name="Khan N."/>
        </authorList>
    </citation>
    <scope>NUCLEOTIDE SEQUENCE</scope>
</reference>
<gene>
    <name evidence="2" type="ORF">FEQUK3_LOCUS10853</name>
</gene>
<evidence type="ECO:0000313" key="2">
    <source>
        <dbReference type="EMBL" id="CAG7565120.1"/>
    </source>
</evidence>
<evidence type="ECO:0000256" key="1">
    <source>
        <dbReference type="SAM" id="MobiDB-lite"/>
    </source>
</evidence>
<organism evidence="2 3">
    <name type="scientific">Fusarium equiseti</name>
    <name type="common">Fusarium scirpi</name>
    <dbReference type="NCBI Taxonomy" id="61235"/>
    <lineage>
        <taxon>Eukaryota</taxon>
        <taxon>Fungi</taxon>
        <taxon>Dikarya</taxon>
        <taxon>Ascomycota</taxon>
        <taxon>Pezizomycotina</taxon>
        <taxon>Sordariomycetes</taxon>
        <taxon>Hypocreomycetidae</taxon>
        <taxon>Hypocreales</taxon>
        <taxon>Nectriaceae</taxon>
        <taxon>Fusarium</taxon>
        <taxon>Fusarium incarnatum-equiseti species complex</taxon>
    </lineage>
</organism>
<dbReference type="InterPro" id="IPR053137">
    <property type="entry name" value="NLR-like"/>
</dbReference>
<dbReference type="Pfam" id="PF13374">
    <property type="entry name" value="TPR_10"/>
    <property type="match status" value="1"/>
</dbReference>
<feature type="region of interest" description="Disordered" evidence="1">
    <location>
        <begin position="985"/>
        <end position="1019"/>
    </location>
</feature>
<comment type="caution">
    <text evidence="2">The sequence shown here is derived from an EMBL/GenBank/DDBJ whole genome shotgun (WGS) entry which is preliminary data.</text>
</comment>
<feature type="non-terminal residue" evidence="2">
    <location>
        <position position="1"/>
    </location>
</feature>
<dbReference type="PANTHER" id="PTHR46082">
    <property type="entry name" value="ATP/GTP-BINDING PROTEIN-RELATED"/>
    <property type="match status" value="1"/>
</dbReference>
<evidence type="ECO:0000313" key="3">
    <source>
        <dbReference type="Proteomes" id="UP000693738"/>
    </source>
</evidence>
<proteinExistence type="predicted"/>
<accession>A0A8J2J1R3</accession>
<protein>
    <recommendedName>
        <fullName evidence="4">NB-ARC domain-containing protein</fullName>
    </recommendedName>
</protein>
<dbReference type="Proteomes" id="UP000693738">
    <property type="component" value="Unassembled WGS sequence"/>
</dbReference>
<evidence type="ECO:0008006" key="4">
    <source>
        <dbReference type="Google" id="ProtNLM"/>
    </source>
</evidence>
<feature type="region of interest" description="Disordered" evidence="1">
    <location>
        <begin position="16"/>
        <end position="36"/>
    </location>
</feature>
<dbReference type="EMBL" id="CAJSTJ010000174">
    <property type="protein sequence ID" value="CAG7565120.1"/>
    <property type="molecule type" value="Genomic_DNA"/>
</dbReference>
<dbReference type="PANTHER" id="PTHR46082:SF6">
    <property type="entry name" value="AAA+ ATPASE DOMAIN-CONTAINING PROTEIN-RELATED"/>
    <property type="match status" value="1"/>
</dbReference>
<feature type="compositionally biased region" description="Polar residues" evidence="1">
    <location>
        <begin position="26"/>
        <end position="36"/>
    </location>
</feature>
<dbReference type="Pfam" id="PF13424">
    <property type="entry name" value="TPR_12"/>
    <property type="match status" value="2"/>
</dbReference>
<sequence length="1033" mass="116027">MLSSLRRVFRTKSSLGPKVEEKYSSEPDSSPNPLSRNRTTYFYSGIHTLHSSEYDEVDIVFVHGLKGDCIKTWKDKSATEPWPKTLLPLELGTARVLTYSYDSTVTGKEGTPSQNRISNHAQNLLAALATLRQNDNTALVTAQERPHQHLQDIAHFTRGVIFLGTPHRGSSLAKIGELVSRSYGFIKETNTDIVKVLTEDSEVLARIQDSFLALIRARGKDEASMIDITCFYEELPTKRLGLIVPKHSAILPGYASIGIHGNHAGMTKFSGPDEPGFRAISGELKRWMKRIQQTPRKPSKQAIVHCLIPYTCNPDFVGRSEILELLKSQLSCFDTSSQKKGHRRAALYGLGGIGKTQIALAYSYWLQEISKDTSIFWVHASSTERFTEAYIKVAEQCKIPGHQDPTFEALSSVKDWLESEESGQWMMVIDNADDMQLFVPQTDQSLNPLVTRDDSLGQFIPDCAHGTVLITTRNMQVGSRLTKGKRPIEVGKMDEHEAAQLLRKGLQQGDDTLMDLMQLSSHLEFLPLALVQAAAFIQENGITVIEYVELLNGSENDVVQLLCEDFEAAGRDSDTPRPVAQTWMLSFQQIKRQCPFAGELLSLMSLFDRHAIPLEFLEFYGEGKKRAESNIKMQLVKALGVLKAFCFIRAERGGDYNMHRLVQLVTKTWLTREGTMSGFAREALLSVSEFYPYGTFEEIATCTAYLAHASSVLQMQEIDSDEDRLLRASMLHRVGGYFLYQGRYCEAEKFQEESIALRKSSLGGDHPETLVVMSDLASTLCDQDRLNEAEALEVRIMETWKRTRGEEHHQTLDAMSNLAVTISAQGRPEEAEVLNRHVMEVRKSILGEDHLDTLISMNNLSKTLSDQERHEEAIEIQKHVLAAHKRIQGDEHPDTLLSMGNLARSLFCQGDFGEAEELQKQVMDTRKRILGEEHPMTILSMKSLADTWKLMGELCDPDIPIRVEVLGDALNLYKECLRVYSQTIGPDHTDTQETQTDLSDGDSLVVTDPTTNPPVSGLTMGERTGSRIFHYLW</sequence>
<name>A0A8J2J1R3_FUSEQ</name>